<dbReference type="Pfam" id="PF08238">
    <property type="entry name" value="Sel1"/>
    <property type="match status" value="5"/>
</dbReference>
<feature type="non-terminal residue" evidence="1">
    <location>
        <position position="392"/>
    </location>
</feature>
<accession>A0A3G5AE55</accession>
<sequence>MGEEKLDALFGKALEGNLEANYEVRDYYNRHEHLGEIYEFFKKRAGGNDFAGYHYAKFFGTKNDFCEFDEVRENKMFRGLAERGNSFGQFVMGNLSRKDAKLDTKVALDYYKLAAAQNNRLAQCVLGSIYYQGGLVKKDDGEAYKWAFEAAKNGEHAAKMLLSKIYIDDVRSELKIDGDLVFKWIMELPVLCDGAVVQLWEHLERDWKKNPDIIEKIYNCLNAGVKTNKKASVLAIMCLRDEYGKKSYEKAIEMIDYLKGVKSVRHLCRVGSSCYDSKDVRVLEIIVDSLEYCVRVHPKNNQAMNTLGCLYDKENELKNHGAAMYWFQKGAALGCGHSLYNVGVYFESRLVEKNLEMAFDYFKRAALLGLKNAVKKVAEMYQKGKGVEVNLV</sequence>
<dbReference type="SMART" id="SM00671">
    <property type="entry name" value="SEL1"/>
    <property type="match status" value="4"/>
</dbReference>
<dbReference type="InterPro" id="IPR050767">
    <property type="entry name" value="Sel1_AlgK"/>
</dbReference>
<evidence type="ECO:0008006" key="2">
    <source>
        <dbReference type="Google" id="ProtNLM"/>
    </source>
</evidence>
<dbReference type="Gene3D" id="1.25.40.10">
    <property type="entry name" value="Tetratricopeptide repeat domain"/>
    <property type="match status" value="2"/>
</dbReference>
<organism evidence="1">
    <name type="scientific">Hyperionvirus sp</name>
    <dbReference type="NCBI Taxonomy" id="2487770"/>
    <lineage>
        <taxon>Viruses</taxon>
        <taxon>Varidnaviria</taxon>
        <taxon>Bamfordvirae</taxon>
        <taxon>Nucleocytoviricota</taxon>
        <taxon>Megaviricetes</taxon>
        <taxon>Imitervirales</taxon>
        <taxon>Mimiviridae</taxon>
        <taxon>Klosneuvirinae</taxon>
    </lineage>
</organism>
<name>A0A3G5AE55_9VIRU</name>
<dbReference type="InterPro" id="IPR011990">
    <property type="entry name" value="TPR-like_helical_dom_sf"/>
</dbReference>
<dbReference type="EMBL" id="MK072431">
    <property type="protein sequence ID" value="AYV84884.1"/>
    <property type="molecule type" value="Genomic_DNA"/>
</dbReference>
<dbReference type="SUPFAM" id="SSF81901">
    <property type="entry name" value="HCP-like"/>
    <property type="match status" value="2"/>
</dbReference>
<dbReference type="PANTHER" id="PTHR11102">
    <property type="entry name" value="SEL-1-LIKE PROTEIN"/>
    <property type="match status" value="1"/>
</dbReference>
<proteinExistence type="predicted"/>
<evidence type="ECO:0000313" key="1">
    <source>
        <dbReference type="EMBL" id="AYV84884.1"/>
    </source>
</evidence>
<gene>
    <name evidence="1" type="ORF">Hyperionvirus49_1</name>
</gene>
<reference evidence="1" key="1">
    <citation type="submission" date="2018-10" db="EMBL/GenBank/DDBJ databases">
        <title>Hidden diversity of soil giant viruses.</title>
        <authorList>
            <person name="Schulz F."/>
            <person name="Alteio L."/>
            <person name="Goudeau D."/>
            <person name="Ryan E.M."/>
            <person name="Malmstrom R.R."/>
            <person name="Blanchard J."/>
            <person name="Woyke T."/>
        </authorList>
    </citation>
    <scope>NUCLEOTIDE SEQUENCE</scope>
    <source>
        <strain evidence="1">HYV1</strain>
    </source>
</reference>
<dbReference type="PANTHER" id="PTHR11102:SF160">
    <property type="entry name" value="ERAD-ASSOCIATED E3 UBIQUITIN-PROTEIN LIGASE COMPONENT HRD3"/>
    <property type="match status" value="1"/>
</dbReference>
<dbReference type="InterPro" id="IPR006597">
    <property type="entry name" value="Sel1-like"/>
</dbReference>
<protein>
    <recommendedName>
        <fullName evidence="2">Sel1 repeat family protein</fullName>
    </recommendedName>
</protein>